<comment type="caution">
    <text evidence="8">The sequence shown here is derived from an EMBL/GenBank/DDBJ whole genome shotgun (WGS) entry which is preliminary data.</text>
</comment>
<feature type="transmembrane region" description="Helical" evidence="7">
    <location>
        <begin position="174"/>
        <end position="191"/>
    </location>
</feature>
<feature type="region of interest" description="Disordered" evidence="6">
    <location>
        <begin position="1"/>
        <end position="31"/>
    </location>
</feature>
<keyword evidence="9" id="KW-1185">Reference proteome</keyword>
<protein>
    <submittedName>
        <fullName evidence="8">Uncharacterized protein</fullName>
    </submittedName>
</protein>
<feature type="transmembrane region" description="Helical" evidence="7">
    <location>
        <begin position="82"/>
        <end position="104"/>
    </location>
</feature>
<dbReference type="PROSITE" id="PS01114">
    <property type="entry name" value="GPR1_FUN34_YAAH"/>
    <property type="match status" value="1"/>
</dbReference>
<dbReference type="GO" id="GO:0015123">
    <property type="term" value="F:acetate transmembrane transporter activity"/>
    <property type="evidence" value="ECO:0007669"/>
    <property type="project" value="TreeGrafter"/>
</dbReference>
<evidence type="ECO:0000256" key="7">
    <source>
        <dbReference type="SAM" id="Phobius"/>
    </source>
</evidence>
<evidence type="ECO:0000313" key="9">
    <source>
        <dbReference type="Proteomes" id="UP000788993"/>
    </source>
</evidence>
<dbReference type="GO" id="GO:0005886">
    <property type="term" value="C:plasma membrane"/>
    <property type="evidence" value="ECO:0007669"/>
    <property type="project" value="TreeGrafter"/>
</dbReference>
<evidence type="ECO:0000313" key="8">
    <source>
        <dbReference type="EMBL" id="KAH3674133.1"/>
    </source>
</evidence>
<dbReference type="EMBL" id="JAEUBD010000526">
    <property type="protein sequence ID" value="KAH3674133.1"/>
    <property type="molecule type" value="Genomic_DNA"/>
</dbReference>
<feature type="transmembrane region" description="Helical" evidence="7">
    <location>
        <begin position="198"/>
        <end position="220"/>
    </location>
</feature>
<evidence type="ECO:0000256" key="3">
    <source>
        <dbReference type="ARBA" id="ARBA00022692"/>
    </source>
</evidence>
<dbReference type="Proteomes" id="UP000788993">
    <property type="component" value="Unassembled WGS sequence"/>
</dbReference>
<sequence length="271" mass="29059">MSQFNEDVEKQIADDQVGSSHSQPTAVHEEGLQSVVHSDDGKYLWLGGRKYLKSDLVSAFGGTLQPGYAPPSVHKFANPAPLGLSAFALTTFVLSMINAGAMGVSTPNVVVGLAAFYGGLVQLLAGMWELALQNTFGAMALSSYGGFWMSYAAIFIPFFHITDAYEDEVELSNALGFYLLGWTIFTFMLMLCTMKSTVAFFSLFAFLDLTFLLLAVGHLAPSSGCVTAGGVFGVITAFIAWYNAAAGVFDEGNSYLTIKPIDLPKFGKKSN</sequence>
<dbReference type="PANTHER" id="PTHR31123">
    <property type="entry name" value="ACCUMULATION OF DYADS PROTEIN 2-RELATED"/>
    <property type="match status" value="1"/>
</dbReference>
<accession>A0A9P8TC75</accession>
<dbReference type="InterPro" id="IPR051633">
    <property type="entry name" value="AceTr"/>
</dbReference>
<reference evidence="8" key="1">
    <citation type="journal article" date="2021" name="Open Biol.">
        <title>Shared evolutionary footprints suggest mitochondrial oxidative damage underlies multiple complex I losses in fungi.</title>
        <authorList>
            <person name="Schikora-Tamarit M.A."/>
            <person name="Marcet-Houben M."/>
            <person name="Nosek J."/>
            <person name="Gabaldon T."/>
        </authorList>
    </citation>
    <scope>NUCLEOTIDE SEQUENCE</scope>
    <source>
        <strain evidence="8">NCAIM Y.01608</strain>
    </source>
</reference>
<evidence type="ECO:0000256" key="6">
    <source>
        <dbReference type="SAM" id="MobiDB-lite"/>
    </source>
</evidence>
<dbReference type="NCBIfam" id="NF038013">
    <property type="entry name" value="AceTr_1"/>
    <property type="match status" value="1"/>
</dbReference>
<name>A0A9P8TC75_9ASCO</name>
<evidence type="ECO:0000256" key="4">
    <source>
        <dbReference type="ARBA" id="ARBA00022989"/>
    </source>
</evidence>
<comment type="subcellular location">
    <subcellularLocation>
        <location evidence="1">Membrane</location>
        <topology evidence="1">Multi-pass membrane protein</topology>
    </subcellularLocation>
</comment>
<evidence type="ECO:0000256" key="1">
    <source>
        <dbReference type="ARBA" id="ARBA00004141"/>
    </source>
</evidence>
<feature type="transmembrane region" description="Helical" evidence="7">
    <location>
        <begin position="226"/>
        <end position="249"/>
    </location>
</feature>
<feature type="transmembrane region" description="Helical" evidence="7">
    <location>
        <begin position="110"/>
        <end position="132"/>
    </location>
</feature>
<proteinExistence type="inferred from homology"/>
<gene>
    <name evidence="8" type="ORF">OGATHE_002113</name>
</gene>
<dbReference type="Pfam" id="PF01184">
    <property type="entry name" value="Gpr1_Fun34_YaaH"/>
    <property type="match status" value="1"/>
</dbReference>
<organism evidence="8 9">
    <name type="scientific">Ogataea polymorpha</name>
    <dbReference type="NCBI Taxonomy" id="460523"/>
    <lineage>
        <taxon>Eukaryota</taxon>
        <taxon>Fungi</taxon>
        <taxon>Dikarya</taxon>
        <taxon>Ascomycota</taxon>
        <taxon>Saccharomycotina</taxon>
        <taxon>Pichiomycetes</taxon>
        <taxon>Pichiales</taxon>
        <taxon>Pichiaceae</taxon>
        <taxon>Ogataea</taxon>
    </lineage>
</organism>
<dbReference type="InterPro" id="IPR000791">
    <property type="entry name" value="Gpr1/Fun34/SatP-like"/>
</dbReference>
<keyword evidence="4 7" id="KW-1133">Transmembrane helix</keyword>
<comment type="similarity">
    <text evidence="2">Belongs to the acetate uptake transporter (AceTr) (TC 2.A.96) family.</text>
</comment>
<evidence type="ECO:0000256" key="5">
    <source>
        <dbReference type="ARBA" id="ARBA00023136"/>
    </source>
</evidence>
<dbReference type="AlphaFoldDB" id="A0A9P8TC75"/>
<keyword evidence="5 7" id="KW-0472">Membrane</keyword>
<feature type="transmembrane region" description="Helical" evidence="7">
    <location>
        <begin position="144"/>
        <end position="162"/>
    </location>
</feature>
<dbReference type="InterPro" id="IPR047622">
    <property type="entry name" value="GPR1_FUN34_YAAH"/>
</dbReference>
<dbReference type="PANTHER" id="PTHR31123:SF1">
    <property type="entry name" value="ACCUMULATION OF DYADS PROTEIN 2-RELATED"/>
    <property type="match status" value="1"/>
</dbReference>
<keyword evidence="3 7" id="KW-0812">Transmembrane</keyword>
<reference evidence="8" key="2">
    <citation type="submission" date="2021-01" db="EMBL/GenBank/DDBJ databases">
        <authorList>
            <person name="Schikora-Tamarit M.A."/>
        </authorList>
    </citation>
    <scope>NUCLEOTIDE SEQUENCE</scope>
    <source>
        <strain evidence="8">NCAIM Y.01608</strain>
    </source>
</reference>
<evidence type="ECO:0000256" key="2">
    <source>
        <dbReference type="ARBA" id="ARBA00005587"/>
    </source>
</evidence>